<dbReference type="EMBL" id="JADGMS010000003">
    <property type="protein sequence ID" value="KAF9686473.1"/>
    <property type="molecule type" value="Genomic_DNA"/>
</dbReference>
<dbReference type="OrthoDB" id="824947at2759"/>
<dbReference type="AlphaFoldDB" id="A0A835N589"/>
<evidence type="ECO:0000313" key="4">
    <source>
        <dbReference type="Proteomes" id="UP000657918"/>
    </source>
</evidence>
<dbReference type="InterPro" id="IPR013087">
    <property type="entry name" value="Znf_C2H2_type"/>
</dbReference>
<feature type="compositionally biased region" description="Basic and acidic residues" evidence="1">
    <location>
        <begin position="245"/>
        <end position="257"/>
    </location>
</feature>
<gene>
    <name evidence="3" type="ORF">SADUNF_Sadunf03G0162200</name>
</gene>
<evidence type="ECO:0000259" key="2">
    <source>
        <dbReference type="PROSITE" id="PS00028"/>
    </source>
</evidence>
<proteinExistence type="predicted"/>
<protein>
    <recommendedName>
        <fullName evidence="2">C2H2-type domain-containing protein</fullName>
    </recommendedName>
</protein>
<feature type="region of interest" description="Disordered" evidence="1">
    <location>
        <begin position="225"/>
        <end position="278"/>
    </location>
</feature>
<name>A0A835N589_9ROSI</name>
<feature type="domain" description="C2H2-type" evidence="2">
    <location>
        <begin position="293"/>
        <end position="313"/>
    </location>
</feature>
<accession>A0A835N589</accession>
<keyword evidence="4" id="KW-1185">Reference proteome</keyword>
<sequence>MANNNFNVSSSSIVHDQNSLVLSLGSNFAQNHVAGQGRIITGSLAPTIGVQPNNLFVPQRGPGQIALGQRLSEVSRTQISSLRVRIHAIVEYLPAEQTQIEALPGLHPTSGYTVTEIPNTAGRFLPPPAPRELLHAPNHNNIHLQSLNPNNDVRFQGQPNFPNHNLTMFNHHNAYRPYGPQNRQMVNFMNFDHLNHSHGNNDGVVLDLNPRPLSVYAPAGISRAQNPNLNRGLNQNLQTSQLGVDRVRINPRDEARDIPNNQSNTSSGNEQKMDLGDGVTHSLPHKKYGPYICPKCKKICDASQTFAAHMLTHYRVENKEQRKRRLAAKNNKKNLHQIHSRGNGLTISPVGIKSKVPLKVYVRRKKGAGGKADMATSKRVVEDKVQEGRGNTVFDEEARLPSVW</sequence>
<comment type="caution">
    <text evidence="3">The sequence shown here is derived from an EMBL/GenBank/DDBJ whole genome shotgun (WGS) entry which is preliminary data.</text>
</comment>
<feature type="compositionally biased region" description="Polar residues" evidence="1">
    <location>
        <begin position="259"/>
        <end position="270"/>
    </location>
</feature>
<dbReference type="PROSITE" id="PS00028">
    <property type="entry name" value="ZINC_FINGER_C2H2_1"/>
    <property type="match status" value="1"/>
</dbReference>
<feature type="compositionally biased region" description="Polar residues" evidence="1">
    <location>
        <begin position="225"/>
        <end position="242"/>
    </location>
</feature>
<evidence type="ECO:0000256" key="1">
    <source>
        <dbReference type="SAM" id="MobiDB-lite"/>
    </source>
</evidence>
<dbReference type="InterPro" id="IPR036236">
    <property type="entry name" value="Znf_C2H2_sf"/>
</dbReference>
<evidence type="ECO:0000313" key="3">
    <source>
        <dbReference type="EMBL" id="KAF9686473.1"/>
    </source>
</evidence>
<reference evidence="3 4" key="1">
    <citation type="submission" date="2020-10" db="EMBL/GenBank/DDBJ databases">
        <title>Plant Genome Project.</title>
        <authorList>
            <person name="Zhang R.-G."/>
        </authorList>
    </citation>
    <scope>NUCLEOTIDE SEQUENCE [LARGE SCALE GENOMIC DNA]</scope>
    <source>
        <strain evidence="3">FAFU-HL-1</strain>
        <tissue evidence="3">Leaf</tissue>
    </source>
</reference>
<dbReference type="SUPFAM" id="SSF57667">
    <property type="entry name" value="beta-beta-alpha zinc fingers"/>
    <property type="match status" value="1"/>
</dbReference>
<dbReference type="Proteomes" id="UP000657918">
    <property type="component" value="Unassembled WGS sequence"/>
</dbReference>
<organism evidence="3 4">
    <name type="scientific">Salix dunnii</name>
    <dbReference type="NCBI Taxonomy" id="1413687"/>
    <lineage>
        <taxon>Eukaryota</taxon>
        <taxon>Viridiplantae</taxon>
        <taxon>Streptophyta</taxon>
        <taxon>Embryophyta</taxon>
        <taxon>Tracheophyta</taxon>
        <taxon>Spermatophyta</taxon>
        <taxon>Magnoliopsida</taxon>
        <taxon>eudicotyledons</taxon>
        <taxon>Gunneridae</taxon>
        <taxon>Pentapetalae</taxon>
        <taxon>rosids</taxon>
        <taxon>fabids</taxon>
        <taxon>Malpighiales</taxon>
        <taxon>Salicaceae</taxon>
        <taxon>Saliceae</taxon>
        <taxon>Salix</taxon>
    </lineage>
</organism>